<dbReference type="Pfam" id="PF04290">
    <property type="entry name" value="DctQ"/>
    <property type="match status" value="1"/>
</dbReference>
<keyword evidence="6 9" id="KW-1133">Transmembrane helix</keyword>
<evidence type="ECO:0000256" key="1">
    <source>
        <dbReference type="ARBA" id="ARBA00004429"/>
    </source>
</evidence>
<dbReference type="Proteomes" id="UP000645462">
    <property type="component" value="Unassembled WGS sequence"/>
</dbReference>
<keyword evidence="4 9" id="KW-0997">Cell inner membrane</keyword>
<keyword evidence="12" id="KW-1185">Reference proteome</keyword>
<dbReference type="PANTHER" id="PTHR35011:SF11">
    <property type="entry name" value="TRAP TRANSPORTER SMALL PERMEASE PROTEIN"/>
    <property type="match status" value="1"/>
</dbReference>
<proteinExistence type="inferred from homology"/>
<protein>
    <recommendedName>
        <fullName evidence="9">TRAP transporter small permease protein</fullName>
    </recommendedName>
</protein>
<feature type="transmembrane region" description="Helical" evidence="9">
    <location>
        <begin position="132"/>
        <end position="152"/>
    </location>
</feature>
<feature type="domain" description="Tripartite ATP-independent periplasmic transporters DctQ component" evidence="10">
    <location>
        <begin position="28"/>
        <end position="156"/>
    </location>
</feature>
<keyword evidence="2 9" id="KW-0813">Transport</keyword>
<comment type="subunit">
    <text evidence="9">The complex comprises the extracytoplasmic solute receptor protein and the two transmembrane proteins.</text>
</comment>
<reference evidence="12" key="1">
    <citation type="journal article" date="2019" name="Int. J. Syst. Evol. Microbiol.">
        <title>The Global Catalogue of Microorganisms (GCM) 10K type strain sequencing project: providing services to taxonomists for standard genome sequencing and annotation.</title>
        <authorList>
            <consortium name="The Broad Institute Genomics Platform"/>
            <consortium name="The Broad Institute Genome Sequencing Center for Infectious Disease"/>
            <person name="Wu L."/>
            <person name="Ma J."/>
        </authorList>
    </citation>
    <scope>NUCLEOTIDE SEQUENCE [LARGE SCALE GENOMIC DNA]</scope>
    <source>
        <strain evidence="12">CGMCC 1.12478</strain>
    </source>
</reference>
<name>A0ABQ1KMB6_9RHOB</name>
<keyword evidence="3" id="KW-1003">Cell membrane</keyword>
<gene>
    <name evidence="11" type="ORF">GCM10011363_20330</name>
</gene>
<sequence>MTEQPETPRHDPWHSIDWLLVVAGFWALAGIVFAQVVARYVLGNSIGWSEEVARALLVAVTFLGCAIAMRRNTHIAIEVVFAYLPASVGRVLVTVIDILKIGLSGALVVMGYTLTVTTRQKLTSIDVSKAWLYGPVTMFLALMTVYSMLVAWRHWRDGKADISTDTGTAPRI</sequence>
<evidence type="ECO:0000256" key="8">
    <source>
        <dbReference type="ARBA" id="ARBA00038436"/>
    </source>
</evidence>
<evidence type="ECO:0000313" key="12">
    <source>
        <dbReference type="Proteomes" id="UP000645462"/>
    </source>
</evidence>
<organism evidence="11 12">
    <name type="scientific">Marivita lacus</name>
    <dbReference type="NCBI Taxonomy" id="1323742"/>
    <lineage>
        <taxon>Bacteria</taxon>
        <taxon>Pseudomonadati</taxon>
        <taxon>Pseudomonadota</taxon>
        <taxon>Alphaproteobacteria</taxon>
        <taxon>Rhodobacterales</taxon>
        <taxon>Roseobacteraceae</taxon>
        <taxon>Marivita</taxon>
    </lineage>
</organism>
<keyword evidence="7 9" id="KW-0472">Membrane</keyword>
<accession>A0ABQ1KMB6</accession>
<comment type="caution">
    <text evidence="11">The sequence shown here is derived from an EMBL/GenBank/DDBJ whole genome shotgun (WGS) entry which is preliminary data.</text>
</comment>
<evidence type="ECO:0000256" key="3">
    <source>
        <dbReference type="ARBA" id="ARBA00022475"/>
    </source>
</evidence>
<evidence type="ECO:0000256" key="2">
    <source>
        <dbReference type="ARBA" id="ARBA00022448"/>
    </source>
</evidence>
<keyword evidence="5 9" id="KW-0812">Transmembrane</keyword>
<evidence type="ECO:0000256" key="7">
    <source>
        <dbReference type="ARBA" id="ARBA00023136"/>
    </source>
</evidence>
<dbReference type="RefSeq" id="WP_229747750.1">
    <property type="nucleotide sequence ID" value="NZ_BMFC01000004.1"/>
</dbReference>
<evidence type="ECO:0000259" key="10">
    <source>
        <dbReference type="Pfam" id="PF04290"/>
    </source>
</evidence>
<dbReference type="InterPro" id="IPR007387">
    <property type="entry name" value="TRAP_DctQ"/>
</dbReference>
<dbReference type="InterPro" id="IPR055348">
    <property type="entry name" value="DctQ"/>
</dbReference>
<comment type="function">
    <text evidence="9">Part of the tripartite ATP-independent periplasmic (TRAP) transport system.</text>
</comment>
<evidence type="ECO:0000256" key="9">
    <source>
        <dbReference type="RuleBase" id="RU369079"/>
    </source>
</evidence>
<evidence type="ECO:0000256" key="4">
    <source>
        <dbReference type="ARBA" id="ARBA00022519"/>
    </source>
</evidence>
<evidence type="ECO:0000313" key="11">
    <source>
        <dbReference type="EMBL" id="GGC03659.1"/>
    </source>
</evidence>
<feature type="transmembrane region" description="Helical" evidence="9">
    <location>
        <begin position="18"/>
        <end position="40"/>
    </location>
</feature>
<evidence type="ECO:0000256" key="5">
    <source>
        <dbReference type="ARBA" id="ARBA00022692"/>
    </source>
</evidence>
<evidence type="ECO:0000256" key="6">
    <source>
        <dbReference type="ARBA" id="ARBA00022989"/>
    </source>
</evidence>
<feature type="transmembrane region" description="Helical" evidence="9">
    <location>
        <begin position="52"/>
        <end position="70"/>
    </location>
</feature>
<feature type="transmembrane region" description="Helical" evidence="9">
    <location>
        <begin position="91"/>
        <end position="112"/>
    </location>
</feature>
<dbReference type="PANTHER" id="PTHR35011">
    <property type="entry name" value="2,3-DIKETO-L-GULONATE TRAP TRANSPORTER SMALL PERMEASE PROTEIN YIAM"/>
    <property type="match status" value="1"/>
</dbReference>
<comment type="similarity">
    <text evidence="8 9">Belongs to the TRAP transporter small permease family.</text>
</comment>
<comment type="subcellular location">
    <subcellularLocation>
        <location evidence="1 9">Cell inner membrane</location>
        <topology evidence="1 9">Multi-pass membrane protein</topology>
    </subcellularLocation>
</comment>
<dbReference type="EMBL" id="BMFC01000004">
    <property type="protein sequence ID" value="GGC03659.1"/>
    <property type="molecule type" value="Genomic_DNA"/>
</dbReference>